<feature type="chain" id="PRO_5002715143" description="AB hydrolase-1 domain-containing protein" evidence="7">
    <location>
        <begin position="21"/>
        <end position="332"/>
    </location>
</feature>
<keyword evidence="10" id="KW-1185">Reference proteome</keyword>
<dbReference type="ESTHER" id="nemve-a7sj77">
    <property type="family name" value="MEST-like"/>
</dbReference>
<dbReference type="OMA" id="CDMLGFG"/>
<dbReference type="InterPro" id="IPR029058">
    <property type="entry name" value="AB_hydrolase_fold"/>
</dbReference>
<keyword evidence="2" id="KW-0812">Transmembrane</keyword>
<organism evidence="9 10">
    <name type="scientific">Nematostella vectensis</name>
    <name type="common">Starlet sea anemone</name>
    <dbReference type="NCBI Taxonomy" id="45351"/>
    <lineage>
        <taxon>Eukaryota</taxon>
        <taxon>Metazoa</taxon>
        <taxon>Cnidaria</taxon>
        <taxon>Anthozoa</taxon>
        <taxon>Hexacorallia</taxon>
        <taxon>Actiniaria</taxon>
        <taxon>Edwardsiidae</taxon>
        <taxon>Nematostella</taxon>
    </lineage>
</organism>
<feature type="domain" description="AB hydrolase-1" evidence="8">
    <location>
        <begin position="66"/>
        <end position="316"/>
    </location>
</feature>
<dbReference type="KEGG" id="nve:5507656"/>
<dbReference type="Proteomes" id="UP000001593">
    <property type="component" value="Unassembled WGS sequence"/>
</dbReference>
<dbReference type="GO" id="GO:0016787">
    <property type="term" value="F:hydrolase activity"/>
    <property type="evidence" value="ECO:0007669"/>
    <property type="project" value="UniProtKB-KW"/>
</dbReference>
<keyword evidence="7" id="KW-0732">Signal</keyword>
<proteinExistence type="predicted"/>
<accession>A7SJ77</accession>
<evidence type="ECO:0000256" key="7">
    <source>
        <dbReference type="SAM" id="SignalP"/>
    </source>
</evidence>
<dbReference type="OrthoDB" id="7130006at2759"/>
<dbReference type="InterPro" id="IPR000639">
    <property type="entry name" value="Epox_hydrolase-like"/>
</dbReference>
<evidence type="ECO:0000256" key="1">
    <source>
        <dbReference type="ARBA" id="ARBA00004477"/>
    </source>
</evidence>
<reference evidence="9 10" key="1">
    <citation type="journal article" date="2007" name="Science">
        <title>Sea anemone genome reveals ancestral eumetazoan gene repertoire and genomic organization.</title>
        <authorList>
            <person name="Putnam N.H."/>
            <person name="Srivastava M."/>
            <person name="Hellsten U."/>
            <person name="Dirks B."/>
            <person name="Chapman J."/>
            <person name="Salamov A."/>
            <person name="Terry A."/>
            <person name="Shapiro H."/>
            <person name="Lindquist E."/>
            <person name="Kapitonov V.V."/>
            <person name="Jurka J."/>
            <person name="Genikhovich G."/>
            <person name="Grigoriev I.V."/>
            <person name="Lucas S.M."/>
            <person name="Steele R.E."/>
            <person name="Finnerty J.R."/>
            <person name="Technau U."/>
            <person name="Martindale M.Q."/>
            <person name="Rokhsar D.S."/>
        </authorList>
    </citation>
    <scope>NUCLEOTIDE SEQUENCE [LARGE SCALE GENOMIC DNA]</scope>
    <source>
        <strain evidence="10">CH2 X CH6</strain>
    </source>
</reference>
<dbReference type="InterPro" id="IPR050266">
    <property type="entry name" value="AB_hydrolase_sf"/>
</dbReference>
<dbReference type="InParanoid" id="A7SJ77"/>
<gene>
    <name evidence="9" type="ORF">NEMVEDRAFT_v1g171143</name>
</gene>
<evidence type="ECO:0000256" key="4">
    <source>
        <dbReference type="ARBA" id="ARBA00022824"/>
    </source>
</evidence>
<dbReference type="AlphaFoldDB" id="A7SJ77"/>
<sequence>MAPRLSFSQYFLIVLTVVVAVCVNQRPPELSSKLKEWRKSGRYFNYRGNAVFYRDDQGSSKHQDSVVLCIHGFPTSSIDWSKIWPKLKEKFGRVIAVDMLGLGFSDKPTEHAYTVMDQADLLEDLLDHLSVRNVHILTHDLGDTVAQEMLARYEDRMDDKEEDGVLGIVTLCLSNGGIFPETNYPRLTQKLLVLPWFGPFLARFMNYYLFSRSFSSIFDVATQPTTEELQDFWAVVAHKEGHLVVAKILDYMEQRRKNRERWVKVLNTTSVPVHLIYGSSDPVNPPQMLQRYREIVPRGTFTRHQGVGHYPHWEDPVGFANSYLDFVSLYKA</sequence>
<protein>
    <recommendedName>
        <fullName evidence="8">AB hydrolase-1 domain-containing protein</fullName>
    </recommendedName>
</protein>
<evidence type="ECO:0000313" key="10">
    <source>
        <dbReference type="Proteomes" id="UP000001593"/>
    </source>
</evidence>
<dbReference type="EMBL" id="DS469675">
    <property type="protein sequence ID" value="EDO36225.1"/>
    <property type="molecule type" value="Genomic_DNA"/>
</dbReference>
<dbReference type="eggNOG" id="KOG4178">
    <property type="taxonomic scope" value="Eukaryota"/>
</dbReference>
<dbReference type="Gene3D" id="3.40.50.1820">
    <property type="entry name" value="alpha/beta hydrolase"/>
    <property type="match status" value="1"/>
</dbReference>
<dbReference type="PRINTS" id="PR00412">
    <property type="entry name" value="EPOXHYDRLASE"/>
</dbReference>
<comment type="subcellular location">
    <subcellularLocation>
        <location evidence="1">Endoplasmic reticulum membrane</location>
        <topology evidence="1">Multi-pass membrane protein</topology>
    </subcellularLocation>
</comment>
<dbReference type="GO" id="GO:0005789">
    <property type="term" value="C:endoplasmic reticulum membrane"/>
    <property type="evidence" value="ECO:0007669"/>
    <property type="project" value="UniProtKB-SubCell"/>
</dbReference>
<evidence type="ECO:0000256" key="6">
    <source>
        <dbReference type="ARBA" id="ARBA00023136"/>
    </source>
</evidence>
<evidence type="ECO:0000256" key="5">
    <source>
        <dbReference type="ARBA" id="ARBA00022989"/>
    </source>
</evidence>
<feature type="signal peptide" evidence="7">
    <location>
        <begin position="1"/>
        <end position="20"/>
    </location>
</feature>
<evidence type="ECO:0000256" key="2">
    <source>
        <dbReference type="ARBA" id="ARBA00022692"/>
    </source>
</evidence>
<dbReference type="InterPro" id="IPR000073">
    <property type="entry name" value="AB_hydrolase_1"/>
</dbReference>
<dbReference type="STRING" id="45351.A7SJ77"/>
<keyword evidence="3" id="KW-0378">Hydrolase</keyword>
<dbReference type="HOGENOM" id="CLU_020336_3_0_1"/>
<dbReference type="SUPFAM" id="SSF53474">
    <property type="entry name" value="alpha/beta-Hydrolases"/>
    <property type="match status" value="1"/>
</dbReference>
<name>A7SJ77_NEMVE</name>
<keyword evidence="4" id="KW-0256">Endoplasmic reticulum</keyword>
<dbReference type="PANTHER" id="PTHR43798">
    <property type="entry name" value="MONOACYLGLYCEROL LIPASE"/>
    <property type="match status" value="1"/>
</dbReference>
<keyword evidence="6" id="KW-0472">Membrane</keyword>
<dbReference type="PANTHER" id="PTHR43798:SF33">
    <property type="entry name" value="HYDROLASE, PUTATIVE (AFU_ORTHOLOGUE AFUA_2G14860)-RELATED"/>
    <property type="match status" value="1"/>
</dbReference>
<evidence type="ECO:0000259" key="8">
    <source>
        <dbReference type="Pfam" id="PF00561"/>
    </source>
</evidence>
<dbReference type="PhylomeDB" id="A7SJ77"/>
<evidence type="ECO:0000256" key="3">
    <source>
        <dbReference type="ARBA" id="ARBA00022801"/>
    </source>
</evidence>
<dbReference type="FunFam" id="3.40.50.1820:FF:000041">
    <property type="entry name" value="Mesoderm-specific transcript homolog protein"/>
    <property type="match status" value="1"/>
</dbReference>
<keyword evidence="5" id="KW-1133">Transmembrane helix</keyword>
<evidence type="ECO:0000313" key="9">
    <source>
        <dbReference type="EMBL" id="EDO36225.1"/>
    </source>
</evidence>
<dbReference type="Pfam" id="PF00561">
    <property type="entry name" value="Abhydrolase_1"/>
    <property type="match status" value="1"/>
</dbReference>